<organism evidence="2 3">
    <name type="scientific">Clostridium estertheticum</name>
    <dbReference type="NCBI Taxonomy" id="238834"/>
    <lineage>
        <taxon>Bacteria</taxon>
        <taxon>Bacillati</taxon>
        <taxon>Bacillota</taxon>
        <taxon>Clostridia</taxon>
        <taxon>Eubacteriales</taxon>
        <taxon>Clostridiaceae</taxon>
        <taxon>Clostridium</taxon>
    </lineage>
</organism>
<dbReference type="Proteomes" id="UP001164733">
    <property type="component" value="Chromosome"/>
</dbReference>
<evidence type="ECO:0000313" key="3">
    <source>
        <dbReference type="Proteomes" id="UP001164733"/>
    </source>
</evidence>
<name>A0AA47EF60_9CLOT</name>
<dbReference type="RefSeq" id="WP_216124732.1">
    <property type="nucleotide sequence ID" value="NZ_CP086239.1"/>
</dbReference>
<evidence type="ECO:0000313" key="2">
    <source>
        <dbReference type="EMBL" id="WAG58886.1"/>
    </source>
</evidence>
<accession>A0AA47EF60</accession>
<feature type="transmembrane region" description="Helical" evidence="1">
    <location>
        <begin position="83"/>
        <end position="102"/>
    </location>
</feature>
<dbReference type="InterPro" id="IPR045620">
    <property type="entry name" value="DUF6442"/>
</dbReference>
<keyword evidence="1" id="KW-1133">Transmembrane helix</keyword>
<dbReference type="EMBL" id="CP086239">
    <property type="protein sequence ID" value="WAG58886.1"/>
    <property type="molecule type" value="Genomic_DNA"/>
</dbReference>
<sequence>MNKEEIFKKSKHENLWEDERSKQVTIKSEKDAAQIATFIIALVMFWKMYHKMPFNDLFGIIFIQPAITFLYKYKNKTEGKLYLFFGITLLCVSIIFLLDFFINGAN</sequence>
<proteinExistence type="predicted"/>
<feature type="transmembrane region" description="Helical" evidence="1">
    <location>
        <begin position="54"/>
        <end position="71"/>
    </location>
</feature>
<keyword evidence="1" id="KW-0812">Transmembrane</keyword>
<dbReference type="AlphaFoldDB" id="A0AA47EF60"/>
<dbReference type="Pfam" id="PF20040">
    <property type="entry name" value="DUF6442"/>
    <property type="match status" value="1"/>
</dbReference>
<keyword evidence="1" id="KW-0472">Membrane</keyword>
<gene>
    <name evidence="2" type="ORF">LL038_14655</name>
</gene>
<evidence type="ECO:0000256" key="1">
    <source>
        <dbReference type="SAM" id="Phobius"/>
    </source>
</evidence>
<reference evidence="2" key="1">
    <citation type="submission" date="2021-11" db="EMBL/GenBank/DDBJ databases">
        <title>Clostridia strains as spoilage organisms.</title>
        <authorList>
            <person name="Wambui J."/>
            <person name="Stevens M.J.A."/>
            <person name="Stephan R."/>
        </authorList>
    </citation>
    <scope>NUCLEOTIDE SEQUENCE</scope>
    <source>
        <strain evidence="2">CF009</strain>
    </source>
</reference>
<protein>
    <submittedName>
        <fullName evidence="2">DUF6442 family protein</fullName>
    </submittedName>
</protein>